<dbReference type="KEGG" id="esx:ESOMN_v1c05920"/>
<dbReference type="PANTHER" id="PTHR32114:SF2">
    <property type="entry name" value="ABC TRANSPORTER ABCH.3"/>
    <property type="match status" value="1"/>
</dbReference>
<dbReference type="EMBL" id="CP024965">
    <property type="protein sequence ID" value="ATZ18974.1"/>
    <property type="molecule type" value="Genomic_DNA"/>
</dbReference>
<organism evidence="5 6">
    <name type="scientific">Williamsoniiplasma somnilux</name>
    <dbReference type="NCBI Taxonomy" id="215578"/>
    <lineage>
        <taxon>Bacteria</taxon>
        <taxon>Bacillati</taxon>
        <taxon>Mycoplasmatota</taxon>
        <taxon>Mollicutes</taxon>
        <taxon>Entomoplasmatales</taxon>
        <taxon>Williamsoniiplasma</taxon>
    </lineage>
</organism>
<feature type="coiled-coil region" evidence="4">
    <location>
        <begin position="200"/>
        <end position="227"/>
    </location>
</feature>
<dbReference type="PANTHER" id="PTHR32114">
    <property type="entry name" value="ABC TRANSPORTER ABCH.3"/>
    <property type="match status" value="1"/>
</dbReference>
<reference evidence="5 6" key="1">
    <citation type="submission" date="2017-11" db="EMBL/GenBank/DDBJ databases">
        <title>Genome sequence of Entomoplasma somnilux PYAN-1 (ATCC 49194).</title>
        <authorList>
            <person name="Lo W.-S."/>
            <person name="Gasparich G.E."/>
            <person name="Kuo C.-H."/>
        </authorList>
    </citation>
    <scope>NUCLEOTIDE SEQUENCE [LARGE SCALE GENOMIC DNA]</scope>
    <source>
        <strain evidence="5 6">PYAN-1</strain>
    </source>
</reference>
<evidence type="ECO:0000313" key="5">
    <source>
        <dbReference type="EMBL" id="ATZ18974.1"/>
    </source>
</evidence>
<keyword evidence="6" id="KW-1185">Reference proteome</keyword>
<evidence type="ECO:0000313" key="6">
    <source>
        <dbReference type="Proteomes" id="UP000232230"/>
    </source>
</evidence>
<comment type="similarity">
    <text evidence="1">Belongs to the SMC family. SbcC subfamily.</text>
</comment>
<dbReference type="RefSeq" id="WP_024863489.1">
    <property type="nucleotide sequence ID" value="NZ_CP024965.1"/>
</dbReference>
<feature type="coiled-coil region" evidence="4">
    <location>
        <begin position="255"/>
        <end position="299"/>
    </location>
</feature>
<dbReference type="AlphaFoldDB" id="A0A2K8NZ16"/>
<dbReference type="Proteomes" id="UP000232230">
    <property type="component" value="Chromosome"/>
</dbReference>
<sequence length="629" mass="75594">MININDFKIDHDLETIISNNSIYYAPNGVGKSSICRAIKSKFTNTVELLSYSDQHESYFAYKEDSKEILISPQILKFNKLKEENNELIENLKLKKYNTKFNKSNIIKENEFKNILIEDYLENKDIILLEKKEFDQIFEIFNWETVDKEKVGKYLFENLTKINNINNNIIENKELLVLKFLEDYDFGNSLNENNCPICGSENKRKKIIEKLEDLLQKYNKELHFLANEINIKYQNVEKLVNYYKNNKWKVLSFIVFNGLYENQQEMKKNKDKYEKNKILMEEIQKERSSYSDSIKKASKDLEIILSEIIGENVFKSEISDNNLKITLPRNVANFSTGEKNLMSIVARILNFKFNLEIEYLVLDDPFTSYDISNRHLIMKILKDTIEYFNHNDIDKKIIIFTHSFHILKELNIKKVINNFFCIDYKIFDERKIIKLDSFFLKTNFRDELIKDCKIFKFLIYGDKSAVNNFFHWNYDNEEDSYRDYDQKRISPKNLIDYFENFDKNLFDEQLFFTNYKDKIKLLISIRVWIEYKIWSSLNDELKLKWNDLNKKTIGNKIDFCEKNIDFFKDIYPNLEKNLPNIFEKIHVLNSEKHIFEDFLIDELFLYSFALNTHYFIKLIENLQNAFSKKM</sequence>
<proteinExistence type="inferred from homology"/>
<evidence type="ECO:0000256" key="1">
    <source>
        <dbReference type="ARBA" id="ARBA00006930"/>
    </source>
</evidence>
<keyword evidence="4" id="KW-0175">Coiled coil</keyword>
<dbReference type="Gene3D" id="3.40.50.300">
    <property type="entry name" value="P-loop containing nucleotide triphosphate hydrolases"/>
    <property type="match status" value="1"/>
</dbReference>
<comment type="subunit">
    <text evidence="2">Heterodimer of SbcC and SbcD.</text>
</comment>
<evidence type="ECO:0000256" key="4">
    <source>
        <dbReference type="SAM" id="Coils"/>
    </source>
</evidence>
<dbReference type="InterPro" id="IPR027417">
    <property type="entry name" value="P-loop_NTPase"/>
</dbReference>
<accession>A0A2K8NZ16</accession>
<protein>
    <recommendedName>
        <fullName evidence="3">Nuclease SbcCD subunit C</fullName>
    </recommendedName>
</protein>
<evidence type="ECO:0000256" key="2">
    <source>
        <dbReference type="ARBA" id="ARBA00011322"/>
    </source>
</evidence>
<dbReference type="SUPFAM" id="SSF75712">
    <property type="entry name" value="Rad50 coiled-coil Zn hook"/>
    <property type="match status" value="1"/>
</dbReference>
<dbReference type="SUPFAM" id="SSF52540">
    <property type="entry name" value="P-loop containing nucleoside triphosphate hydrolases"/>
    <property type="match status" value="1"/>
</dbReference>
<gene>
    <name evidence="5" type="ORF">ESOMN_v1c05920</name>
</gene>
<evidence type="ECO:0000256" key="3">
    <source>
        <dbReference type="ARBA" id="ARBA00013368"/>
    </source>
</evidence>
<name>A0A2K8NZ16_9MOLU</name>